<feature type="transmembrane region" description="Helical" evidence="1">
    <location>
        <begin position="91"/>
        <end position="110"/>
    </location>
</feature>
<proteinExistence type="predicted"/>
<keyword evidence="3" id="KW-1185">Reference proteome</keyword>
<feature type="transmembrane region" description="Helical" evidence="1">
    <location>
        <begin position="56"/>
        <end position="79"/>
    </location>
</feature>
<keyword evidence="1" id="KW-0472">Membrane</keyword>
<evidence type="ECO:0000256" key="1">
    <source>
        <dbReference type="SAM" id="Phobius"/>
    </source>
</evidence>
<keyword evidence="1" id="KW-0812">Transmembrane</keyword>
<reference evidence="2 3" key="1">
    <citation type="journal article" date="2022" name="Nat. Ecol. Evol.">
        <title>A masculinizing supergene underlies an exaggerated male reproductive morph in a spider.</title>
        <authorList>
            <person name="Hendrickx F."/>
            <person name="De Corte Z."/>
            <person name="Sonet G."/>
            <person name="Van Belleghem S.M."/>
            <person name="Kostlbacher S."/>
            <person name="Vangestel C."/>
        </authorList>
    </citation>
    <scope>NUCLEOTIDE SEQUENCE [LARGE SCALE GENOMIC DNA]</scope>
    <source>
        <strain evidence="2">W744_W776</strain>
    </source>
</reference>
<dbReference type="AlphaFoldDB" id="A0AAV6U6P2"/>
<protein>
    <submittedName>
        <fullName evidence="2">Uncharacterized protein</fullName>
    </submittedName>
</protein>
<accession>A0AAV6U6P2</accession>
<keyword evidence="1" id="KW-1133">Transmembrane helix</keyword>
<gene>
    <name evidence="2" type="ORF">JTE90_025760</name>
</gene>
<sequence>MELKRKKDASLCKVVLGHQVKTHQKERILMRQDDDKAMFVLFEELQETFRQFEDGFSLTCFFVLIRLFMEFFRIFSLFFNLVKGKPQSVSIINASSYACVTGVLFLAMILSADSVQNNFTTIRRLAMKKAKESIEDLPVPRSEDVTLTGWGIFELKKKLILSTLASLITYGVLLQQLQQ</sequence>
<name>A0AAV6U6P2_9ARAC</name>
<comment type="caution">
    <text evidence="2">The sequence shown here is derived from an EMBL/GenBank/DDBJ whole genome shotgun (WGS) entry which is preliminary data.</text>
</comment>
<evidence type="ECO:0000313" key="3">
    <source>
        <dbReference type="Proteomes" id="UP000827092"/>
    </source>
</evidence>
<evidence type="ECO:0000313" key="2">
    <source>
        <dbReference type="EMBL" id="KAG8179533.1"/>
    </source>
</evidence>
<dbReference type="EMBL" id="JAFNEN010000621">
    <property type="protein sequence ID" value="KAG8179533.1"/>
    <property type="molecule type" value="Genomic_DNA"/>
</dbReference>
<organism evidence="2 3">
    <name type="scientific">Oedothorax gibbosus</name>
    <dbReference type="NCBI Taxonomy" id="931172"/>
    <lineage>
        <taxon>Eukaryota</taxon>
        <taxon>Metazoa</taxon>
        <taxon>Ecdysozoa</taxon>
        <taxon>Arthropoda</taxon>
        <taxon>Chelicerata</taxon>
        <taxon>Arachnida</taxon>
        <taxon>Araneae</taxon>
        <taxon>Araneomorphae</taxon>
        <taxon>Entelegynae</taxon>
        <taxon>Araneoidea</taxon>
        <taxon>Linyphiidae</taxon>
        <taxon>Erigoninae</taxon>
        <taxon>Oedothorax</taxon>
    </lineage>
</organism>
<dbReference type="Proteomes" id="UP000827092">
    <property type="component" value="Unassembled WGS sequence"/>
</dbReference>